<protein>
    <submittedName>
        <fullName evidence="1">Uncharacterized protein</fullName>
    </submittedName>
</protein>
<evidence type="ECO:0000313" key="1">
    <source>
        <dbReference type="EMBL" id="GAA1911994.1"/>
    </source>
</evidence>
<dbReference type="RefSeq" id="WP_248149893.1">
    <property type="nucleotide sequence ID" value="NZ_BAAAOF010000001.1"/>
</dbReference>
<proteinExistence type="predicted"/>
<accession>A0ABN2P5X4</accession>
<name>A0ABN2P5X4_9MICO</name>
<sequence>MVTLPHPSVVSRLRVAPLRARGLPRLSKTILLFCVASAALAGTVAINVAQTEAQPHRMTHLGELDGQLAGLRQHMTDTRSATERTNARAADLRALIAEQDALFADTTGFIE</sequence>
<evidence type="ECO:0000313" key="2">
    <source>
        <dbReference type="Proteomes" id="UP001501343"/>
    </source>
</evidence>
<dbReference type="Proteomes" id="UP001501343">
    <property type="component" value="Unassembled WGS sequence"/>
</dbReference>
<comment type="caution">
    <text evidence="1">The sequence shown here is derived from an EMBL/GenBank/DDBJ whole genome shotgun (WGS) entry which is preliminary data.</text>
</comment>
<gene>
    <name evidence="1" type="ORF">GCM10009775_00740</name>
</gene>
<dbReference type="EMBL" id="BAAAOF010000001">
    <property type="protein sequence ID" value="GAA1911994.1"/>
    <property type="molecule type" value="Genomic_DNA"/>
</dbReference>
<organism evidence="1 2">
    <name type="scientific">Microbacterium aoyamense</name>
    <dbReference type="NCBI Taxonomy" id="344166"/>
    <lineage>
        <taxon>Bacteria</taxon>
        <taxon>Bacillati</taxon>
        <taxon>Actinomycetota</taxon>
        <taxon>Actinomycetes</taxon>
        <taxon>Micrococcales</taxon>
        <taxon>Microbacteriaceae</taxon>
        <taxon>Microbacterium</taxon>
    </lineage>
</organism>
<reference evidence="1 2" key="1">
    <citation type="journal article" date="2019" name="Int. J. Syst. Evol. Microbiol.">
        <title>The Global Catalogue of Microorganisms (GCM) 10K type strain sequencing project: providing services to taxonomists for standard genome sequencing and annotation.</title>
        <authorList>
            <consortium name="The Broad Institute Genomics Platform"/>
            <consortium name="The Broad Institute Genome Sequencing Center for Infectious Disease"/>
            <person name="Wu L."/>
            <person name="Ma J."/>
        </authorList>
    </citation>
    <scope>NUCLEOTIDE SEQUENCE [LARGE SCALE GENOMIC DNA]</scope>
    <source>
        <strain evidence="1 2">JCM 14900</strain>
    </source>
</reference>
<keyword evidence="2" id="KW-1185">Reference proteome</keyword>